<dbReference type="Pfam" id="PF00392">
    <property type="entry name" value="GntR"/>
    <property type="match status" value="1"/>
</dbReference>
<dbReference type="InterPro" id="IPR036390">
    <property type="entry name" value="WH_DNA-bd_sf"/>
</dbReference>
<evidence type="ECO:0000256" key="2">
    <source>
        <dbReference type="ARBA" id="ARBA00023125"/>
    </source>
</evidence>
<keyword evidence="1" id="KW-0805">Transcription regulation</keyword>
<feature type="domain" description="HTH gntR-type" evidence="4">
    <location>
        <begin position="25"/>
        <end position="92"/>
    </location>
</feature>
<dbReference type="STRING" id="576131.SAMN05444486_103585"/>
<evidence type="ECO:0000256" key="1">
    <source>
        <dbReference type="ARBA" id="ARBA00023015"/>
    </source>
</evidence>
<dbReference type="OrthoDB" id="9815654at2"/>
<dbReference type="InterPro" id="IPR008920">
    <property type="entry name" value="TF_FadR/GntR_C"/>
</dbReference>
<keyword evidence="3" id="KW-0804">Transcription</keyword>
<dbReference type="Gene3D" id="1.20.120.530">
    <property type="entry name" value="GntR ligand-binding domain-like"/>
    <property type="match status" value="1"/>
</dbReference>
<dbReference type="EMBL" id="FNPR01000003">
    <property type="protein sequence ID" value="SDY75501.1"/>
    <property type="molecule type" value="Genomic_DNA"/>
</dbReference>
<reference evidence="5 6" key="1">
    <citation type="submission" date="2016-10" db="EMBL/GenBank/DDBJ databases">
        <authorList>
            <person name="de Groot N.N."/>
        </authorList>
    </citation>
    <scope>NUCLEOTIDE SEQUENCE [LARGE SCALE GENOMIC DNA]</scope>
    <source>
        <strain evidence="5 6">DSM 24677</strain>
    </source>
</reference>
<organism evidence="5 6">
    <name type="scientific">Lentibacter algarum</name>
    <dbReference type="NCBI Taxonomy" id="576131"/>
    <lineage>
        <taxon>Bacteria</taxon>
        <taxon>Pseudomonadati</taxon>
        <taxon>Pseudomonadota</taxon>
        <taxon>Alphaproteobacteria</taxon>
        <taxon>Rhodobacterales</taxon>
        <taxon>Roseobacteraceae</taxon>
        <taxon>Lentibacter</taxon>
    </lineage>
</organism>
<keyword evidence="2" id="KW-0238">DNA-binding</keyword>
<dbReference type="Gene3D" id="1.10.10.10">
    <property type="entry name" value="Winged helix-like DNA-binding domain superfamily/Winged helix DNA-binding domain"/>
    <property type="match status" value="1"/>
</dbReference>
<dbReference type="InterPro" id="IPR036388">
    <property type="entry name" value="WH-like_DNA-bd_sf"/>
</dbReference>
<evidence type="ECO:0000256" key="3">
    <source>
        <dbReference type="ARBA" id="ARBA00023163"/>
    </source>
</evidence>
<keyword evidence="6" id="KW-1185">Reference proteome</keyword>
<evidence type="ECO:0000259" key="4">
    <source>
        <dbReference type="PROSITE" id="PS50949"/>
    </source>
</evidence>
<name>A0A1H3MFQ6_9RHOB</name>
<dbReference type="AlphaFoldDB" id="A0A1H3MFQ6"/>
<gene>
    <name evidence="5" type="ORF">SAMN05444486_103585</name>
</gene>
<proteinExistence type="predicted"/>
<dbReference type="Pfam" id="PF07729">
    <property type="entry name" value="FCD"/>
    <property type="match status" value="1"/>
</dbReference>
<dbReference type="GO" id="GO:0003677">
    <property type="term" value="F:DNA binding"/>
    <property type="evidence" value="ECO:0007669"/>
    <property type="project" value="UniProtKB-KW"/>
</dbReference>
<dbReference type="Proteomes" id="UP000199026">
    <property type="component" value="Unassembled WGS sequence"/>
</dbReference>
<sequence length="237" mass="25951">MTQDPATSASLVSFAAYPTMLSPELPAHEKVYREMRDLLLFGELAPGQAVTIQGICETLGAGMTPVREAIRRLTAEGALEFLGNRRVVVPVLTVGHVNELIFARQAIEPQLTIRATERATDADIAELTLIDEALDVAIAQGDVRNYLEQNYRFHARLYSMADAPILSALADGLWLRFGPSLRVVCGRVGTENLPDQHHEALSAMRAGDTQAAAKAMREDVIQGMEQVRRALAETTRD</sequence>
<dbReference type="SMART" id="SM00895">
    <property type="entry name" value="FCD"/>
    <property type="match status" value="1"/>
</dbReference>
<evidence type="ECO:0000313" key="5">
    <source>
        <dbReference type="EMBL" id="SDY75501.1"/>
    </source>
</evidence>
<dbReference type="InterPro" id="IPR011711">
    <property type="entry name" value="GntR_C"/>
</dbReference>
<dbReference type="SUPFAM" id="SSF48008">
    <property type="entry name" value="GntR ligand-binding domain-like"/>
    <property type="match status" value="1"/>
</dbReference>
<dbReference type="InterPro" id="IPR000524">
    <property type="entry name" value="Tscrpt_reg_HTH_GntR"/>
</dbReference>
<dbReference type="PANTHER" id="PTHR43537">
    <property type="entry name" value="TRANSCRIPTIONAL REGULATOR, GNTR FAMILY"/>
    <property type="match status" value="1"/>
</dbReference>
<dbReference type="GO" id="GO:0003700">
    <property type="term" value="F:DNA-binding transcription factor activity"/>
    <property type="evidence" value="ECO:0007669"/>
    <property type="project" value="InterPro"/>
</dbReference>
<accession>A0A1H3MFQ6</accession>
<protein>
    <submittedName>
        <fullName evidence="5">Transcriptional regulator, GntR family</fullName>
    </submittedName>
</protein>
<dbReference type="PANTHER" id="PTHR43537:SF39">
    <property type="entry name" value="HTH-TYPE TRANSCRIPTIONAL REGULATOR MCBR"/>
    <property type="match status" value="1"/>
</dbReference>
<evidence type="ECO:0000313" key="6">
    <source>
        <dbReference type="Proteomes" id="UP000199026"/>
    </source>
</evidence>
<dbReference type="SUPFAM" id="SSF46785">
    <property type="entry name" value="Winged helix' DNA-binding domain"/>
    <property type="match status" value="1"/>
</dbReference>
<dbReference type="PROSITE" id="PS50949">
    <property type="entry name" value="HTH_GNTR"/>
    <property type="match status" value="1"/>
</dbReference>
<dbReference type="SMART" id="SM00345">
    <property type="entry name" value="HTH_GNTR"/>
    <property type="match status" value="1"/>
</dbReference>